<organism evidence="2 3">
    <name type="scientific">Actinospica durhamensis</name>
    <dbReference type="NCBI Taxonomy" id="1508375"/>
    <lineage>
        <taxon>Bacteria</taxon>
        <taxon>Bacillati</taxon>
        <taxon>Actinomycetota</taxon>
        <taxon>Actinomycetes</taxon>
        <taxon>Catenulisporales</taxon>
        <taxon>Actinospicaceae</taxon>
        <taxon>Actinospica</taxon>
    </lineage>
</organism>
<dbReference type="Gene3D" id="3.90.1070.10">
    <property type="match status" value="1"/>
</dbReference>
<dbReference type="RefSeq" id="WP_212530427.1">
    <property type="nucleotide sequence ID" value="NZ_JAGSOG010000116.1"/>
</dbReference>
<evidence type="ECO:0000256" key="1">
    <source>
        <dbReference type="SAM" id="MobiDB-lite"/>
    </source>
</evidence>
<feature type="region of interest" description="Disordered" evidence="1">
    <location>
        <begin position="1"/>
        <end position="31"/>
    </location>
</feature>
<keyword evidence="3" id="KW-1185">Reference proteome</keyword>
<dbReference type="SUPFAM" id="SSF53271">
    <property type="entry name" value="PRTase-like"/>
    <property type="match status" value="1"/>
</dbReference>
<dbReference type="GO" id="GO:0005829">
    <property type="term" value="C:cytosol"/>
    <property type="evidence" value="ECO:0007669"/>
    <property type="project" value="TreeGrafter"/>
</dbReference>
<name>A0A941ET10_9ACTN</name>
<reference evidence="2" key="1">
    <citation type="submission" date="2021-04" db="EMBL/GenBank/DDBJ databases">
        <title>Genome based classification of Actinospica acidithermotolerans sp. nov., an actinobacterium isolated from an Indonesian hot spring.</title>
        <authorList>
            <person name="Kusuma A.B."/>
            <person name="Putra K.E."/>
            <person name="Nafisah S."/>
            <person name="Loh J."/>
            <person name="Nouioui I."/>
            <person name="Goodfellow M."/>
        </authorList>
    </citation>
    <scope>NUCLEOTIDE SEQUENCE</scope>
    <source>
        <strain evidence="2">CSCA 57</strain>
    </source>
</reference>
<dbReference type="EMBL" id="JAGSOG010000116">
    <property type="protein sequence ID" value="MBR7835938.1"/>
    <property type="molecule type" value="Genomic_DNA"/>
</dbReference>
<dbReference type="CDD" id="cd01427">
    <property type="entry name" value="HAD_like"/>
    <property type="match status" value="1"/>
</dbReference>
<proteinExistence type="predicted"/>
<comment type="caution">
    <text evidence="2">The sequence shown here is derived from an EMBL/GenBank/DDBJ whole genome shotgun (WGS) entry which is preliminary data.</text>
</comment>
<dbReference type="InterPro" id="IPR023214">
    <property type="entry name" value="HAD_sf"/>
</dbReference>
<dbReference type="Gene3D" id="3.40.50.2020">
    <property type="match status" value="1"/>
</dbReference>
<dbReference type="Proteomes" id="UP000675781">
    <property type="component" value="Unassembled WGS sequence"/>
</dbReference>
<dbReference type="GO" id="GO:0016791">
    <property type="term" value="F:phosphatase activity"/>
    <property type="evidence" value="ECO:0007669"/>
    <property type="project" value="TreeGrafter"/>
</dbReference>
<dbReference type="InterPro" id="IPR036412">
    <property type="entry name" value="HAD-like_sf"/>
</dbReference>
<sequence>MPEDTVAARPAEPTEPGDQGPAEPAESATPVRPIRVAGAVDLHADVPELVVRLGRAVRRDDALDAYLGACALAQIMEDRAEGTDTFVRRLTAMLSDGGLLGRAVRLVARLQTARRLLFGGRSLRTRREGARALVSLLADDVVGGRGIDEQARALIQSAAGWASAADAALARPPSCFRSFDQHPRDCAELARRFAQRHPDRGAPVVVLGVRTSGGYLAPLIAAFLRRQGYDAEAATVRPGGPLPRRALAGLRAGAQPGRVVVVDDPPSSGAALAKAVRAARACGFAAAQVVTLYASFAEEAAGALPREVPRIVLGAKDWHIRKLLSPQSVAEFVRETFADHDILEVVSDEPGLPTRAGHLGVRATVWLRSERGVHRLDLRAEGVGTGYLGRHAYDVASRLPGTTPRVYALRDAVMLRAAGEPLAAAAVPLAAAADYVAARRERLRVARDRSALLGGRQPAWEVAGRIFAAGFGRLGPAVRPLLIDPPLRELTAAKTPCLTDGTTVLTGWETTPDGSLYKSDFDDGCFSHLDLACYDAGYDLAGAAVGQPESESALLARYEARTGEWIAPARWCVYRSVQAWNLRRAADGAASDAEPVEAIRAQTRALQELFGRLYLGDLAEEPAGPWVVLDVDGVLELDFGGVPAPTIASMTALRALRAHGYRVLLATGRSLPEVRDRCVAYRLAGGVAEYGAVATDAHTGSVYDLVTAANWNRQRRVLMEELAAFPEVRLDPRYRWAVRAQGLRAALGTLPGTVAVPGDAQTDFIPAGVGKAAGVRALLALLGEHHAEVALAVGDSAMDLGILRMAKLGLAPGHAGRALRDEGVRCTRAPYQAGLAQAAGRLIGHRPGSCAQCAPPDLTPGERLITSLVSVGERGRLGLVPALLGLAGRRIRPGARISNEETPCS</sequence>
<evidence type="ECO:0000313" key="3">
    <source>
        <dbReference type="Proteomes" id="UP000675781"/>
    </source>
</evidence>
<evidence type="ECO:0000313" key="2">
    <source>
        <dbReference type="EMBL" id="MBR7835938.1"/>
    </source>
</evidence>
<protein>
    <submittedName>
        <fullName evidence="2">HAD family phosphatase</fullName>
    </submittedName>
</protein>
<gene>
    <name evidence="2" type="ORF">KDL01_21870</name>
</gene>
<dbReference type="PANTHER" id="PTHR10000">
    <property type="entry name" value="PHOSPHOSERINE PHOSPHATASE"/>
    <property type="match status" value="1"/>
</dbReference>
<dbReference type="SUPFAM" id="SSF56784">
    <property type="entry name" value="HAD-like"/>
    <property type="match status" value="1"/>
</dbReference>
<dbReference type="PANTHER" id="PTHR10000:SF8">
    <property type="entry name" value="HAD SUPERFAMILY HYDROLASE-LIKE, TYPE 3"/>
    <property type="match status" value="1"/>
</dbReference>
<dbReference type="InterPro" id="IPR029057">
    <property type="entry name" value="PRTase-like"/>
</dbReference>
<dbReference type="Gene3D" id="3.40.50.1000">
    <property type="entry name" value="HAD superfamily/HAD-like"/>
    <property type="match status" value="1"/>
</dbReference>
<accession>A0A941ET10</accession>
<dbReference type="AlphaFoldDB" id="A0A941ET10"/>
<dbReference type="GO" id="GO:0000287">
    <property type="term" value="F:magnesium ion binding"/>
    <property type="evidence" value="ECO:0007669"/>
    <property type="project" value="TreeGrafter"/>
</dbReference>